<comment type="caution">
    <text evidence="2">The sequence shown here is derived from an EMBL/GenBank/DDBJ whole genome shotgun (WGS) entry which is preliminary data.</text>
</comment>
<feature type="transmembrane region" description="Helical" evidence="1">
    <location>
        <begin position="104"/>
        <end position="128"/>
    </location>
</feature>
<accession>A0ABP7JA92</accession>
<dbReference type="Proteomes" id="UP001501009">
    <property type="component" value="Unassembled WGS sequence"/>
</dbReference>
<dbReference type="EMBL" id="BAABDE010000034">
    <property type="protein sequence ID" value="GAA3838364.1"/>
    <property type="molecule type" value="Genomic_DNA"/>
</dbReference>
<evidence type="ECO:0000313" key="2">
    <source>
        <dbReference type="EMBL" id="GAA3838364.1"/>
    </source>
</evidence>
<keyword evidence="1" id="KW-1133">Transmembrane helix</keyword>
<evidence type="ECO:0000313" key="3">
    <source>
        <dbReference type="Proteomes" id="UP001501009"/>
    </source>
</evidence>
<gene>
    <name evidence="2" type="ORF">GCM10022403_083560</name>
</gene>
<keyword evidence="1" id="KW-0812">Transmembrane</keyword>
<evidence type="ECO:0008006" key="4">
    <source>
        <dbReference type="Google" id="ProtNLM"/>
    </source>
</evidence>
<name>A0ABP7JA92_9ACTN</name>
<evidence type="ECO:0000256" key="1">
    <source>
        <dbReference type="SAM" id="Phobius"/>
    </source>
</evidence>
<sequence length="134" mass="14787">MWAATFAGVVFGCAVARSTWRATVTWWLLHRYGVTTIATYADYMPGDDDNTPGIVVYEFTDTAGTTHEVRRSGARSAPDNIAISYDPARPDFAMGPGQPWVRTLILLIRLLVGVPITLAMAAFLLWYFTTAMHA</sequence>
<keyword evidence="1" id="KW-0472">Membrane</keyword>
<proteinExistence type="predicted"/>
<protein>
    <recommendedName>
        <fullName evidence="4">DUF3592 domain-containing protein</fullName>
    </recommendedName>
</protein>
<keyword evidence="3" id="KW-1185">Reference proteome</keyword>
<organism evidence="2 3">
    <name type="scientific">Streptomyces coacervatus</name>
    <dbReference type="NCBI Taxonomy" id="647381"/>
    <lineage>
        <taxon>Bacteria</taxon>
        <taxon>Bacillati</taxon>
        <taxon>Actinomycetota</taxon>
        <taxon>Actinomycetes</taxon>
        <taxon>Kitasatosporales</taxon>
        <taxon>Streptomycetaceae</taxon>
        <taxon>Streptomyces</taxon>
    </lineage>
</organism>
<reference evidence="3" key="1">
    <citation type="journal article" date="2019" name="Int. J. Syst. Evol. Microbiol.">
        <title>The Global Catalogue of Microorganisms (GCM) 10K type strain sequencing project: providing services to taxonomists for standard genome sequencing and annotation.</title>
        <authorList>
            <consortium name="The Broad Institute Genomics Platform"/>
            <consortium name="The Broad Institute Genome Sequencing Center for Infectious Disease"/>
            <person name="Wu L."/>
            <person name="Ma J."/>
        </authorList>
    </citation>
    <scope>NUCLEOTIDE SEQUENCE [LARGE SCALE GENOMIC DNA]</scope>
    <source>
        <strain evidence="3">JCM 17138</strain>
    </source>
</reference>